<dbReference type="AlphaFoldDB" id="A0A562I9N4"/>
<organism evidence="1 2">
    <name type="scientific">Micromonospora olivasterospora</name>
    <dbReference type="NCBI Taxonomy" id="1880"/>
    <lineage>
        <taxon>Bacteria</taxon>
        <taxon>Bacillati</taxon>
        <taxon>Actinomycetota</taxon>
        <taxon>Actinomycetes</taxon>
        <taxon>Micromonosporales</taxon>
        <taxon>Micromonosporaceae</taxon>
        <taxon>Micromonospora</taxon>
    </lineage>
</organism>
<accession>A0A562I9N4</accession>
<reference evidence="1 2" key="1">
    <citation type="submission" date="2019-07" db="EMBL/GenBank/DDBJ databases">
        <title>R&amp;d 2014.</title>
        <authorList>
            <person name="Klenk H.-P."/>
        </authorList>
    </citation>
    <scope>NUCLEOTIDE SEQUENCE [LARGE SCALE GENOMIC DNA]</scope>
    <source>
        <strain evidence="1 2">DSM 43868</strain>
    </source>
</reference>
<evidence type="ECO:0000313" key="2">
    <source>
        <dbReference type="Proteomes" id="UP000319825"/>
    </source>
</evidence>
<sequence length="73" mass="7859">MADRHVIIHLIEHDDGGLTSKRWPMDAEQANLAVAALGDPASTGYLAGEDRDRLAPLVSRASIVDQHERGEAA</sequence>
<evidence type="ECO:0000313" key="1">
    <source>
        <dbReference type="EMBL" id="TWH67691.1"/>
    </source>
</evidence>
<gene>
    <name evidence="1" type="ORF">JD77_02671</name>
</gene>
<dbReference type="EMBL" id="VLKE01000001">
    <property type="protein sequence ID" value="TWH67691.1"/>
    <property type="molecule type" value="Genomic_DNA"/>
</dbReference>
<proteinExistence type="predicted"/>
<dbReference type="RefSeq" id="WP_145774658.1">
    <property type="nucleotide sequence ID" value="NZ_BAAATQ010000024.1"/>
</dbReference>
<comment type="caution">
    <text evidence="1">The sequence shown here is derived from an EMBL/GenBank/DDBJ whole genome shotgun (WGS) entry which is preliminary data.</text>
</comment>
<name>A0A562I9N4_MICOL</name>
<dbReference type="Proteomes" id="UP000319825">
    <property type="component" value="Unassembled WGS sequence"/>
</dbReference>
<keyword evidence="2" id="KW-1185">Reference proteome</keyword>
<protein>
    <submittedName>
        <fullName evidence="1">Uncharacterized protein</fullName>
    </submittedName>
</protein>